<protein>
    <submittedName>
        <fullName evidence="2">Uncharacterized protein</fullName>
    </submittedName>
</protein>
<feature type="signal peptide" evidence="1">
    <location>
        <begin position="1"/>
        <end position="20"/>
    </location>
</feature>
<dbReference type="AlphaFoldDB" id="A0A2T4YWM9"/>
<gene>
    <name evidence="2" type="ORF">C8P69_1225</name>
</gene>
<dbReference type="Proteomes" id="UP000241808">
    <property type="component" value="Unassembled WGS sequence"/>
</dbReference>
<evidence type="ECO:0000313" key="2">
    <source>
        <dbReference type="EMBL" id="PTM48832.1"/>
    </source>
</evidence>
<reference evidence="2 3" key="1">
    <citation type="submission" date="2018-04" db="EMBL/GenBank/DDBJ databases">
        <title>Genomic Encyclopedia of Archaeal and Bacterial Type Strains, Phase II (KMG-II): from individual species to whole genera.</title>
        <authorList>
            <person name="Goeker M."/>
        </authorList>
    </citation>
    <scope>NUCLEOTIDE SEQUENCE [LARGE SCALE GENOMIC DNA]</scope>
    <source>
        <strain evidence="2 3">DSM 25521</strain>
    </source>
</reference>
<comment type="caution">
    <text evidence="2">The sequence shown here is derived from an EMBL/GenBank/DDBJ whole genome shotgun (WGS) entry which is preliminary data.</text>
</comment>
<keyword evidence="3" id="KW-1185">Reference proteome</keyword>
<organism evidence="2 3">
    <name type="scientific">Phreatobacter oligotrophus</name>
    <dbReference type="NCBI Taxonomy" id="1122261"/>
    <lineage>
        <taxon>Bacteria</taxon>
        <taxon>Pseudomonadati</taxon>
        <taxon>Pseudomonadota</taxon>
        <taxon>Alphaproteobacteria</taxon>
        <taxon>Hyphomicrobiales</taxon>
        <taxon>Phreatobacteraceae</taxon>
        <taxon>Phreatobacter</taxon>
    </lineage>
</organism>
<dbReference type="EMBL" id="PZZL01000022">
    <property type="protein sequence ID" value="PTM48832.1"/>
    <property type="molecule type" value="Genomic_DNA"/>
</dbReference>
<accession>A0A2T4YWM9</accession>
<proteinExistence type="predicted"/>
<name>A0A2T4YWM9_9HYPH</name>
<feature type="chain" id="PRO_5015667629" evidence="1">
    <location>
        <begin position="21"/>
        <end position="123"/>
    </location>
</feature>
<dbReference type="RefSeq" id="WP_245902188.1">
    <property type="nucleotide sequence ID" value="NZ_PZZL01000022.1"/>
</dbReference>
<evidence type="ECO:0000313" key="3">
    <source>
        <dbReference type="Proteomes" id="UP000241808"/>
    </source>
</evidence>
<keyword evidence="1" id="KW-0732">Signal</keyword>
<sequence>MTRLLVAALLGLSLAAPALAHEPRPGPNGGLKVDAGARHHVELLANGTTQVVVFLFDATDQAIPTQGYRANAILVVGGTTQRFTLQPDQSNRMVGTAPAPVPSGVKGAVQIIGPDGATAQARF</sequence>
<evidence type="ECO:0000256" key="1">
    <source>
        <dbReference type="SAM" id="SignalP"/>
    </source>
</evidence>